<evidence type="ECO:0000313" key="2">
    <source>
        <dbReference type="Proteomes" id="UP001165064"/>
    </source>
</evidence>
<protein>
    <submittedName>
        <fullName evidence="1">Unnamed protein product</fullName>
    </submittedName>
</protein>
<keyword evidence="2" id="KW-1185">Reference proteome</keyword>
<name>A0ACB5U449_AMBMO</name>
<evidence type="ECO:0000313" key="1">
    <source>
        <dbReference type="EMBL" id="GMF01334.1"/>
    </source>
</evidence>
<accession>A0ACB5U449</accession>
<organism evidence="1 2">
    <name type="scientific">Ambrosiozyma monospora</name>
    <name type="common">Yeast</name>
    <name type="synonym">Endomycopsis monosporus</name>
    <dbReference type="NCBI Taxonomy" id="43982"/>
    <lineage>
        <taxon>Eukaryota</taxon>
        <taxon>Fungi</taxon>
        <taxon>Dikarya</taxon>
        <taxon>Ascomycota</taxon>
        <taxon>Saccharomycotina</taxon>
        <taxon>Pichiomycetes</taxon>
        <taxon>Pichiales</taxon>
        <taxon>Pichiaceae</taxon>
        <taxon>Ambrosiozyma</taxon>
    </lineage>
</organism>
<comment type="caution">
    <text evidence="1">The sequence shown here is derived from an EMBL/GenBank/DDBJ whole genome shotgun (WGS) entry which is preliminary data.</text>
</comment>
<reference evidence="1" key="1">
    <citation type="submission" date="2023-04" db="EMBL/GenBank/DDBJ databases">
        <title>Ambrosiozyma monospora NBRC 10751.</title>
        <authorList>
            <person name="Ichikawa N."/>
            <person name="Sato H."/>
            <person name="Tonouchi N."/>
        </authorList>
    </citation>
    <scope>NUCLEOTIDE SEQUENCE</scope>
    <source>
        <strain evidence="1">NBRC 10751</strain>
    </source>
</reference>
<sequence>MEGCNEEIDKIINYKIADSQGHKIPTAADLGLDKKSGIFEEGWQFVYIPTHQNKELMVYVPEEKTLLEGDLFFNLQHAGSKNPNSDLFNEQFEGKDPQTGLWGWVNRQVIISGGYLSGYVGNKIFKDHSAVRKAFDEVEQKWKFEKIIPCHGDTIDRNGSKVWKDSFSFLQ</sequence>
<gene>
    <name evidence="1" type="ORF">Amon02_001122800</name>
</gene>
<dbReference type="EMBL" id="BSXS01011820">
    <property type="protein sequence ID" value="GMF01334.1"/>
    <property type="molecule type" value="Genomic_DNA"/>
</dbReference>
<proteinExistence type="predicted"/>
<dbReference type="Proteomes" id="UP001165064">
    <property type="component" value="Unassembled WGS sequence"/>
</dbReference>